<name>A0A9Q0GHF6_9ROSI</name>
<evidence type="ECO:0000313" key="1">
    <source>
        <dbReference type="EMBL" id="KAJ4848436.1"/>
    </source>
</evidence>
<dbReference type="Proteomes" id="UP001141552">
    <property type="component" value="Unassembled WGS sequence"/>
</dbReference>
<organism evidence="1 2">
    <name type="scientific">Turnera subulata</name>
    <dbReference type="NCBI Taxonomy" id="218843"/>
    <lineage>
        <taxon>Eukaryota</taxon>
        <taxon>Viridiplantae</taxon>
        <taxon>Streptophyta</taxon>
        <taxon>Embryophyta</taxon>
        <taxon>Tracheophyta</taxon>
        <taxon>Spermatophyta</taxon>
        <taxon>Magnoliopsida</taxon>
        <taxon>eudicotyledons</taxon>
        <taxon>Gunneridae</taxon>
        <taxon>Pentapetalae</taxon>
        <taxon>rosids</taxon>
        <taxon>fabids</taxon>
        <taxon>Malpighiales</taxon>
        <taxon>Passifloraceae</taxon>
        <taxon>Turnera</taxon>
    </lineage>
</organism>
<accession>A0A9Q0GHF6</accession>
<evidence type="ECO:0000313" key="2">
    <source>
        <dbReference type="Proteomes" id="UP001141552"/>
    </source>
</evidence>
<protein>
    <submittedName>
        <fullName evidence="1">Uncharacterized protein</fullName>
    </submittedName>
</protein>
<sequence>DIVATCHYESASWLLKNKLVGSPQDLRTYSFSLCGNKFSRVLGLSLSL</sequence>
<keyword evidence="2" id="KW-1185">Reference proteome</keyword>
<proteinExistence type="predicted"/>
<reference evidence="1" key="1">
    <citation type="submission" date="2022-02" db="EMBL/GenBank/DDBJ databases">
        <authorList>
            <person name="Henning P.M."/>
            <person name="McCubbin A.G."/>
            <person name="Shore J.S."/>
        </authorList>
    </citation>
    <scope>NUCLEOTIDE SEQUENCE</scope>
    <source>
        <strain evidence="1">F60SS</strain>
        <tissue evidence="1">Leaves</tissue>
    </source>
</reference>
<dbReference type="AlphaFoldDB" id="A0A9Q0GHF6"/>
<feature type="non-terminal residue" evidence="1">
    <location>
        <position position="1"/>
    </location>
</feature>
<reference evidence="1" key="2">
    <citation type="journal article" date="2023" name="Plants (Basel)">
        <title>Annotation of the Turnera subulata (Passifloraceae) Draft Genome Reveals the S-Locus Evolved after the Divergence of Turneroideae from Passifloroideae in a Stepwise Manner.</title>
        <authorList>
            <person name="Henning P.M."/>
            <person name="Roalson E.H."/>
            <person name="Mir W."/>
            <person name="McCubbin A.G."/>
            <person name="Shore J.S."/>
        </authorList>
    </citation>
    <scope>NUCLEOTIDE SEQUENCE</scope>
    <source>
        <strain evidence="1">F60SS</strain>
    </source>
</reference>
<comment type="caution">
    <text evidence="1">The sequence shown here is derived from an EMBL/GenBank/DDBJ whole genome shotgun (WGS) entry which is preliminary data.</text>
</comment>
<gene>
    <name evidence="1" type="ORF">Tsubulata_025879</name>
</gene>
<dbReference type="EMBL" id="JAKUCV010000902">
    <property type="protein sequence ID" value="KAJ4848436.1"/>
    <property type="molecule type" value="Genomic_DNA"/>
</dbReference>